<evidence type="ECO:0000256" key="1">
    <source>
        <dbReference type="ARBA" id="ARBA00022723"/>
    </source>
</evidence>
<dbReference type="EC" id="4.1.2.17" evidence="4"/>
<dbReference type="GO" id="GO:0019323">
    <property type="term" value="P:pentose catabolic process"/>
    <property type="evidence" value="ECO:0007669"/>
    <property type="project" value="TreeGrafter"/>
</dbReference>
<dbReference type="PANTHER" id="PTHR22789">
    <property type="entry name" value="FUCULOSE PHOSPHATE ALDOLASE"/>
    <property type="match status" value="1"/>
</dbReference>
<protein>
    <submittedName>
        <fullName evidence="4">L-fuculose-phosphate aldolase</fullName>
        <ecNumber evidence="4">4.1.2.17</ecNumber>
    </submittedName>
</protein>
<name>A0A9D2G961_9FIRM</name>
<evidence type="ECO:0000256" key="2">
    <source>
        <dbReference type="ARBA" id="ARBA00023239"/>
    </source>
</evidence>
<accession>A0A9D2G961</accession>
<evidence type="ECO:0000259" key="3">
    <source>
        <dbReference type="SMART" id="SM01007"/>
    </source>
</evidence>
<dbReference type="Proteomes" id="UP000824116">
    <property type="component" value="Unassembled WGS sequence"/>
</dbReference>
<gene>
    <name evidence="4" type="ORF">H9723_04700</name>
</gene>
<dbReference type="AlphaFoldDB" id="A0A9D2G961"/>
<organism evidence="4 5">
    <name type="scientific">Candidatus Mediterraneibacter stercoravium</name>
    <dbReference type="NCBI Taxonomy" id="2838685"/>
    <lineage>
        <taxon>Bacteria</taxon>
        <taxon>Bacillati</taxon>
        <taxon>Bacillota</taxon>
        <taxon>Clostridia</taxon>
        <taxon>Lachnospirales</taxon>
        <taxon>Lachnospiraceae</taxon>
        <taxon>Mediterraneibacter</taxon>
    </lineage>
</organism>
<reference evidence="4" key="2">
    <citation type="submission" date="2021-04" db="EMBL/GenBank/DDBJ databases">
        <authorList>
            <person name="Gilroy R."/>
        </authorList>
    </citation>
    <scope>NUCLEOTIDE SEQUENCE</scope>
    <source>
        <strain evidence="4">CHK196-3914</strain>
    </source>
</reference>
<feature type="domain" description="Class II aldolase/adducin N-terminal" evidence="3">
    <location>
        <begin position="8"/>
        <end position="185"/>
    </location>
</feature>
<dbReference type="GO" id="GO:0005829">
    <property type="term" value="C:cytosol"/>
    <property type="evidence" value="ECO:0007669"/>
    <property type="project" value="TreeGrafter"/>
</dbReference>
<dbReference type="GO" id="GO:0008738">
    <property type="term" value="F:L-fuculose-phosphate aldolase activity"/>
    <property type="evidence" value="ECO:0007669"/>
    <property type="project" value="UniProtKB-EC"/>
</dbReference>
<dbReference type="GO" id="GO:0046872">
    <property type="term" value="F:metal ion binding"/>
    <property type="evidence" value="ECO:0007669"/>
    <property type="project" value="UniProtKB-KW"/>
</dbReference>
<dbReference type="InterPro" id="IPR036409">
    <property type="entry name" value="Aldolase_II/adducin_N_sf"/>
</dbReference>
<dbReference type="NCBIfam" id="NF005302">
    <property type="entry name" value="PRK06833.1"/>
    <property type="match status" value="1"/>
</dbReference>
<sequence>MVMETERQEIVEYGKRISSEGLAKGTAGNISIYDPDTGLMAVSPSGIGYFDTMPEDVVVMTLDGKIVDGARKPSSEYGLHAVIYRIKPEARAVVHTHSKYCTALACMRESLKPYHYVIAAAGTAAVPCAEYATFGTPELAEKVREAMGESRAVLLANHGLVACGADLDGAFSLAVNCEFCAELQWMCECAGENRGVVLSEQEMEAAMERFRSYGQTDNSSSGQTKGY</sequence>
<comment type="caution">
    <text evidence="4">The sequence shown here is derived from an EMBL/GenBank/DDBJ whole genome shotgun (WGS) entry which is preliminary data.</text>
</comment>
<evidence type="ECO:0000313" key="4">
    <source>
        <dbReference type="EMBL" id="HIZ74530.1"/>
    </source>
</evidence>
<reference evidence="4" key="1">
    <citation type="journal article" date="2021" name="PeerJ">
        <title>Extensive microbial diversity within the chicken gut microbiome revealed by metagenomics and culture.</title>
        <authorList>
            <person name="Gilroy R."/>
            <person name="Ravi A."/>
            <person name="Getino M."/>
            <person name="Pursley I."/>
            <person name="Horton D.L."/>
            <person name="Alikhan N.F."/>
            <person name="Baker D."/>
            <person name="Gharbi K."/>
            <person name="Hall N."/>
            <person name="Watson M."/>
            <person name="Adriaenssens E.M."/>
            <person name="Foster-Nyarko E."/>
            <person name="Jarju S."/>
            <person name="Secka A."/>
            <person name="Antonio M."/>
            <person name="Oren A."/>
            <person name="Chaudhuri R.R."/>
            <person name="La Ragione R."/>
            <person name="Hildebrand F."/>
            <person name="Pallen M.J."/>
        </authorList>
    </citation>
    <scope>NUCLEOTIDE SEQUENCE</scope>
    <source>
        <strain evidence="4">CHK196-3914</strain>
    </source>
</reference>
<dbReference type="InterPro" id="IPR050197">
    <property type="entry name" value="Aldolase_class_II_sugar_metab"/>
</dbReference>
<dbReference type="Pfam" id="PF00596">
    <property type="entry name" value="Aldolase_II"/>
    <property type="match status" value="1"/>
</dbReference>
<dbReference type="EMBL" id="DXAY01000111">
    <property type="protein sequence ID" value="HIZ74530.1"/>
    <property type="molecule type" value="Genomic_DNA"/>
</dbReference>
<keyword evidence="1" id="KW-0479">Metal-binding</keyword>
<keyword evidence="2 4" id="KW-0456">Lyase</keyword>
<proteinExistence type="predicted"/>
<evidence type="ECO:0000313" key="5">
    <source>
        <dbReference type="Proteomes" id="UP000824116"/>
    </source>
</evidence>
<dbReference type="SUPFAM" id="SSF53639">
    <property type="entry name" value="AraD/HMP-PK domain-like"/>
    <property type="match status" value="1"/>
</dbReference>
<dbReference type="Gene3D" id="3.40.225.10">
    <property type="entry name" value="Class II aldolase/adducin N-terminal domain"/>
    <property type="match status" value="1"/>
</dbReference>
<dbReference type="InterPro" id="IPR001303">
    <property type="entry name" value="Aldolase_II/adducin_N"/>
</dbReference>
<dbReference type="SMART" id="SM01007">
    <property type="entry name" value="Aldolase_II"/>
    <property type="match status" value="1"/>
</dbReference>
<dbReference type="PANTHER" id="PTHR22789:SF0">
    <property type="entry name" value="3-OXO-TETRONATE 4-PHOSPHATE DECARBOXYLASE-RELATED"/>
    <property type="match status" value="1"/>
</dbReference>